<dbReference type="RefSeq" id="WP_073340986.1">
    <property type="nucleotide sequence ID" value="NZ_FQXM01000057.1"/>
</dbReference>
<feature type="transmembrane region" description="Helical" evidence="1">
    <location>
        <begin position="12"/>
        <end position="31"/>
    </location>
</feature>
<keyword evidence="1" id="KW-0812">Transmembrane</keyword>
<gene>
    <name evidence="2" type="ORF">SAMN02745207_04220</name>
</gene>
<keyword evidence="1" id="KW-1133">Transmembrane helix</keyword>
<evidence type="ECO:0000256" key="1">
    <source>
        <dbReference type="SAM" id="Phobius"/>
    </source>
</evidence>
<dbReference type="OrthoDB" id="1954992at2"/>
<organism evidence="2 3">
    <name type="scientific">Clostridium grantii DSM 8605</name>
    <dbReference type="NCBI Taxonomy" id="1121316"/>
    <lineage>
        <taxon>Bacteria</taxon>
        <taxon>Bacillati</taxon>
        <taxon>Bacillota</taxon>
        <taxon>Clostridia</taxon>
        <taxon>Eubacteriales</taxon>
        <taxon>Clostridiaceae</taxon>
        <taxon>Clostridium</taxon>
    </lineage>
</organism>
<protein>
    <submittedName>
        <fullName evidence="2">Uncharacterized protein</fullName>
    </submittedName>
</protein>
<accession>A0A1M5Y5X7</accession>
<sequence length="177" mass="20272">MVILKKLSLDMKVLLSIIVILFIGSWTYMYLSKPYYVDTVYGGIRYQASNMDFQENIDIEIKGEYIQGLFGQPDKFSGKILIRDKELDYSDPPIPFQLNNMAVLPFGQINNGISGVIYIDENLNKVTIEIAELNEQGNSSFHYDNGWLISAPSDTREEAVRVSNELIQKMYQDLVVR</sequence>
<dbReference type="AlphaFoldDB" id="A0A1M5Y5X7"/>
<proteinExistence type="predicted"/>
<keyword evidence="1" id="KW-0472">Membrane</keyword>
<name>A0A1M5Y5X7_9CLOT</name>
<keyword evidence="3" id="KW-1185">Reference proteome</keyword>
<dbReference type="EMBL" id="FQXM01000057">
    <property type="protein sequence ID" value="SHI07402.1"/>
    <property type="molecule type" value="Genomic_DNA"/>
</dbReference>
<evidence type="ECO:0000313" key="3">
    <source>
        <dbReference type="Proteomes" id="UP000184447"/>
    </source>
</evidence>
<dbReference type="Proteomes" id="UP000184447">
    <property type="component" value="Unassembled WGS sequence"/>
</dbReference>
<evidence type="ECO:0000313" key="2">
    <source>
        <dbReference type="EMBL" id="SHI07402.1"/>
    </source>
</evidence>
<reference evidence="2 3" key="1">
    <citation type="submission" date="2016-11" db="EMBL/GenBank/DDBJ databases">
        <authorList>
            <person name="Jaros S."/>
            <person name="Januszkiewicz K."/>
            <person name="Wedrychowicz H."/>
        </authorList>
    </citation>
    <scope>NUCLEOTIDE SEQUENCE [LARGE SCALE GENOMIC DNA]</scope>
    <source>
        <strain evidence="2 3">DSM 8605</strain>
    </source>
</reference>